<keyword evidence="4" id="KW-1185">Reference proteome</keyword>
<name>A0A916VGZ8_9BACL</name>
<accession>A0A916VGZ8</accession>
<gene>
    <name evidence="3" type="ORF">PRECH8_12360</name>
</gene>
<organism evidence="3 4">
    <name type="scientific">Insulibacter thermoxylanivorax</name>
    <dbReference type="NCBI Taxonomy" id="2749268"/>
    <lineage>
        <taxon>Bacteria</taxon>
        <taxon>Bacillati</taxon>
        <taxon>Bacillota</taxon>
        <taxon>Bacilli</taxon>
        <taxon>Bacillales</taxon>
        <taxon>Paenibacillaceae</taxon>
        <taxon>Insulibacter</taxon>
    </lineage>
</organism>
<dbReference type="Gene3D" id="3.90.25.10">
    <property type="entry name" value="UDP-galactose 4-epimerase, domain 1"/>
    <property type="match status" value="1"/>
</dbReference>
<dbReference type="Pfam" id="PF01370">
    <property type="entry name" value="Epimerase"/>
    <property type="match status" value="1"/>
</dbReference>
<dbReference type="PANTHER" id="PTHR43000">
    <property type="entry name" value="DTDP-D-GLUCOSE 4,6-DEHYDRATASE-RELATED"/>
    <property type="match status" value="1"/>
</dbReference>
<proteinExistence type="inferred from homology"/>
<comment type="similarity">
    <text evidence="1">Belongs to the NAD(P)-dependent epimerase/dehydratase family.</text>
</comment>
<feature type="domain" description="NAD-dependent epimerase/dehydratase" evidence="2">
    <location>
        <begin position="8"/>
        <end position="243"/>
    </location>
</feature>
<dbReference type="SUPFAM" id="SSF51735">
    <property type="entry name" value="NAD(P)-binding Rossmann-fold domains"/>
    <property type="match status" value="1"/>
</dbReference>
<protein>
    <submittedName>
        <fullName evidence="3">Epimerase</fullName>
    </submittedName>
</protein>
<evidence type="ECO:0000259" key="2">
    <source>
        <dbReference type="Pfam" id="PF01370"/>
    </source>
</evidence>
<dbReference type="Proteomes" id="UP000654993">
    <property type="component" value="Unassembled WGS sequence"/>
</dbReference>
<dbReference type="InterPro" id="IPR001509">
    <property type="entry name" value="Epimerase_deHydtase"/>
</dbReference>
<dbReference type="RefSeq" id="WP_200966210.1">
    <property type="nucleotide sequence ID" value="NZ_BMAQ01000009.1"/>
</dbReference>
<sequence length="319" mass="35325">MEHRFGRVLVTGGAGFVGSQLVRRLLPIADHITVIDDLSTGSRAALPKSDHLHVIEGSYVDGPLLEKVLPKVDTIFHLACRNIVMSTRDMDDDYHVNLYGGYLLLQKAQQCCSHLQRFIYTSTASIYGDAPILPTPESYYHTALPYSASKLSMEHYCQVYNEMYELPVSILRLSNVYGPGQVASNPYCGVVAKFFEAMDHGEPLPIYGDGNQTRDFTFIEDALYAILLAAVHPDAVGKVFNVGTGTETSVNQLAAMIGELSGRSDYPIVYEAKRPVDVVYRRCLDASYLQQTLGWKAAVDLRTGLRRTYDWLRGGGDSA</sequence>
<dbReference type="Gene3D" id="3.40.50.720">
    <property type="entry name" value="NAD(P)-binding Rossmann-like Domain"/>
    <property type="match status" value="1"/>
</dbReference>
<reference evidence="3" key="2">
    <citation type="journal article" date="2021" name="Data Brief">
        <title>Draft genome sequence data of the facultative, thermophilic, xylanolytic bacterium Paenibacillus sp. strain DA-C8.</title>
        <authorList>
            <person name="Chhe C."/>
            <person name="Uke A."/>
            <person name="Baramee S."/>
            <person name="Ungkulpasvich U."/>
            <person name="Tachaapaikoon C."/>
            <person name="Pason P."/>
            <person name="Waeonukul R."/>
            <person name="Ratanakhanokchai K."/>
            <person name="Kosugi A."/>
        </authorList>
    </citation>
    <scope>NUCLEOTIDE SEQUENCE</scope>
    <source>
        <strain evidence="3">DA-C8</strain>
    </source>
</reference>
<dbReference type="AlphaFoldDB" id="A0A916VGZ8"/>
<evidence type="ECO:0000313" key="4">
    <source>
        <dbReference type="Proteomes" id="UP000654993"/>
    </source>
</evidence>
<evidence type="ECO:0000256" key="1">
    <source>
        <dbReference type="ARBA" id="ARBA00007637"/>
    </source>
</evidence>
<dbReference type="EMBL" id="BMAQ01000009">
    <property type="protein sequence ID" value="GFR37940.1"/>
    <property type="molecule type" value="Genomic_DNA"/>
</dbReference>
<reference evidence="3" key="1">
    <citation type="submission" date="2020-08" db="EMBL/GenBank/DDBJ databases">
        <authorList>
            <person name="Uke A."/>
            <person name="Chhe C."/>
            <person name="Baramee S."/>
            <person name="Kosugi A."/>
        </authorList>
    </citation>
    <scope>NUCLEOTIDE SEQUENCE</scope>
    <source>
        <strain evidence="3">DA-C8</strain>
    </source>
</reference>
<comment type="caution">
    <text evidence="3">The sequence shown here is derived from an EMBL/GenBank/DDBJ whole genome shotgun (WGS) entry which is preliminary data.</text>
</comment>
<dbReference type="InterPro" id="IPR036291">
    <property type="entry name" value="NAD(P)-bd_dom_sf"/>
</dbReference>
<evidence type="ECO:0000313" key="3">
    <source>
        <dbReference type="EMBL" id="GFR37940.1"/>
    </source>
</evidence>